<dbReference type="AlphaFoldDB" id="A0A8J3Q448"/>
<feature type="transmembrane region" description="Helical" evidence="1">
    <location>
        <begin position="12"/>
        <end position="33"/>
    </location>
</feature>
<dbReference type="Proteomes" id="UP000612899">
    <property type="component" value="Unassembled WGS sequence"/>
</dbReference>
<evidence type="ECO:0000313" key="3">
    <source>
        <dbReference type="Proteomes" id="UP000612899"/>
    </source>
</evidence>
<feature type="transmembrane region" description="Helical" evidence="1">
    <location>
        <begin position="61"/>
        <end position="83"/>
    </location>
</feature>
<keyword evidence="1" id="KW-0472">Membrane</keyword>
<dbReference type="EMBL" id="BONY01000007">
    <property type="protein sequence ID" value="GIH03480.1"/>
    <property type="molecule type" value="Genomic_DNA"/>
</dbReference>
<protein>
    <submittedName>
        <fullName evidence="2">Uncharacterized protein</fullName>
    </submittedName>
</protein>
<keyword evidence="3" id="KW-1185">Reference proteome</keyword>
<proteinExistence type="predicted"/>
<gene>
    <name evidence="2" type="ORF">Rhe02_15470</name>
</gene>
<evidence type="ECO:0000256" key="1">
    <source>
        <dbReference type="SAM" id="Phobius"/>
    </source>
</evidence>
<accession>A0A8J3Q448</accession>
<sequence length="166" mass="17960">MTPGGRWSRLLPILRTRSVLTLSVVIFGLYMWFDMREGGREADLTTTKLGTFSGYTEYFGLPYLTGMIVLNVLLAVTAAVLMVQSFRLLKARRAAARSGVCTVGGGLLLGFSAFACPGCPLPLLATLGTTFFAASLPLYGLEFKIVTLIITGIVLFRLLRPGAFAR</sequence>
<keyword evidence="1" id="KW-1133">Transmembrane helix</keyword>
<feature type="transmembrane region" description="Helical" evidence="1">
    <location>
        <begin position="136"/>
        <end position="159"/>
    </location>
</feature>
<comment type="caution">
    <text evidence="2">The sequence shown here is derived from an EMBL/GenBank/DDBJ whole genome shotgun (WGS) entry which is preliminary data.</text>
</comment>
<evidence type="ECO:0000313" key="2">
    <source>
        <dbReference type="EMBL" id="GIH03480.1"/>
    </source>
</evidence>
<organism evidence="2 3">
    <name type="scientific">Rhizocola hellebori</name>
    <dbReference type="NCBI Taxonomy" id="1392758"/>
    <lineage>
        <taxon>Bacteria</taxon>
        <taxon>Bacillati</taxon>
        <taxon>Actinomycetota</taxon>
        <taxon>Actinomycetes</taxon>
        <taxon>Micromonosporales</taxon>
        <taxon>Micromonosporaceae</taxon>
        <taxon>Rhizocola</taxon>
    </lineage>
</organism>
<name>A0A8J3Q448_9ACTN</name>
<reference evidence="2" key="1">
    <citation type="submission" date="2021-01" db="EMBL/GenBank/DDBJ databases">
        <title>Whole genome shotgun sequence of Rhizocola hellebori NBRC 109834.</title>
        <authorList>
            <person name="Komaki H."/>
            <person name="Tamura T."/>
        </authorList>
    </citation>
    <scope>NUCLEOTIDE SEQUENCE</scope>
    <source>
        <strain evidence="2">NBRC 109834</strain>
    </source>
</reference>
<keyword evidence="1" id="KW-0812">Transmembrane</keyword>
<feature type="transmembrane region" description="Helical" evidence="1">
    <location>
        <begin position="95"/>
        <end position="116"/>
    </location>
</feature>